<comment type="subcellular location">
    <subcellularLocation>
        <location evidence="1">Cell membrane</location>
        <topology evidence="1">Single-pass type I membrane protein</topology>
    </subcellularLocation>
</comment>
<feature type="domain" description="SRCR" evidence="19">
    <location>
        <begin position="163"/>
        <end position="272"/>
    </location>
</feature>
<organism evidence="20 21">
    <name type="scientific">Mesocricetus auratus</name>
    <name type="common">Golden hamster</name>
    <dbReference type="NCBI Taxonomy" id="10036"/>
    <lineage>
        <taxon>Eukaryota</taxon>
        <taxon>Metazoa</taxon>
        <taxon>Chordata</taxon>
        <taxon>Craniata</taxon>
        <taxon>Vertebrata</taxon>
        <taxon>Euteleostomi</taxon>
        <taxon>Mammalia</taxon>
        <taxon>Eutheria</taxon>
        <taxon>Euarchontoglires</taxon>
        <taxon>Glires</taxon>
        <taxon>Rodentia</taxon>
        <taxon>Myomorpha</taxon>
        <taxon>Muroidea</taxon>
        <taxon>Cricetidae</taxon>
        <taxon>Cricetinae</taxon>
        <taxon>Mesocricetus</taxon>
    </lineage>
</organism>
<evidence type="ECO:0000256" key="16">
    <source>
        <dbReference type="SAM" id="MobiDB-lite"/>
    </source>
</evidence>
<reference evidence="21" key="1">
    <citation type="submission" date="2025-08" db="UniProtKB">
        <authorList>
            <consortium name="RefSeq"/>
        </authorList>
    </citation>
    <scope>IDENTIFICATION</scope>
    <source>
        <tissue evidence="21">Liver</tissue>
    </source>
</reference>
<dbReference type="InterPro" id="IPR001190">
    <property type="entry name" value="SRCR"/>
</dbReference>
<evidence type="ECO:0000256" key="5">
    <source>
        <dbReference type="ARBA" id="ARBA00022729"/>
    </source>
</evidence>
<dbReference type="SMART" id="SM00202">
    <property type="entry name" value="SR"/>
    <property type="match status" value="1"/>
</dbReference>
<evidence type="ECO:0000256" key="15">
    <source>
        <dbReference type="PROSITE-ProRule" id="PRU00196"/>
    </source>
</evidence>
<dbReference type="PANTHER" id="PTHR47309:SF1">
    <property type="entry name" value="T-CELL SURFACE GLYCOPROTEIN CD5"/>
    <property type="match status" value="1"/>
</dbReference>
<dbReference type="GO" id="GO:0005886">
    <property type="term" value="C:plasma membrane"/>
    <property type="evidence" value="ECO:0007669"/>
    <property type="project" value="UniProtKB-SubCell"/>
</dbReference>
<evidence type="ECO:0000256" key="1">
    <source>
        <dbReference type="ARBA" id="ARBA00004251"/>
    </source>
</evidence>
<feature type="region of interest" description="Disordered" evidence="16">
    <location>
        <begin position="474"/>
        <end position="497"/>
    </location>
</feature>
<evidence type="ECO:0000256" key="7">
    <source>
        <dbReference type="ARBA" id="ARBA00022989"/>
    </source>
</evidence>
<dbReference type="GeneID" id="101828053"/>
<evidence type="ECO:0000256" key="4">
    <source>
        <dbReference type="ARBA" id="ARBA00022692"/>
    </source>
</evidence>
<dbReference type="InterPro" id="IPR036772">
    <property type="entry name" value="SRCR-like_dom_sf"/>
</dbReference>
<dbReference type="PRINTS" id="PR00258">
    <property type="entry name" value="SPERACTRCPTR"/>
</dbReference>
<evidence type="ECO:0000313" key="21">
    <source>
        <dbReference type="RefSeq" id="XP_021081526.1"/>
    </source>
</evidence>
<dbReference type="InterPro" id="IPR003566">
    <property type="entry name" value="Tcell_CD5"/>
</dbReference>
<keyword evidence="10" id="KW-0675">Receptor</keyword>
<evidence type="ECO:0000256" key="12">
    <source>
        <dbReference type="ARBA" id="ARBA00056739"/>
    </source>
</evidence>
<keyword evidence="11" id="KW-0325">Glycoprotein</keyword>
<comment type="function">
    <text evidence="12">Lymphoid-specific receptor expressed by all T-cells and in a subset of B-cells known as B1a cells. Plays a role in the regulation of TCR and BCR signaling, thymocyte selection, T-cell effector differentiation and immune tolerance. Acts by interacting with several ligands expressed on B-cells such as CD5L or CD72 and thereby plays an important role in contact-mediated, T-dependent B-cell activation and in the maintenance of regulatory T and B-cell homeostasis. Functions as a negative regulator of TCR signaling during thymocyte development by associating with several signaling proteins including LCK, CD3Z chain, PI3K or CBL. Mechanistically, co-engagement of CD3 with CD5 enhances phosphorylated CBL recruitment leading to increased VAV1 phosphorylation and degradation. Modulates B-cell biology through ERK1/2 activation in a Ca(2+)-dependent pathway via the non-selective Ca(2+) channel TRPC1, leading to IL-10 production.</text>
</comment>
<dbReference type="PROSITE" id="PS50287">
    <property type="entry name" value="SRCR_2"/>
    <property type="match status" value="3"/>
</dbReference>
<evidence type="ECO:0000256" key="9">
    <source>
        <dbReference type="ARBA" id="ARBA00023157"/>
    </source>
</evidence>
<keyword evidence="20" id="KW-1185">Reference proteome</keyword>
<gene>
    <name evidence="21" type="primary">Cd5</name>
</gene>
<feature type="compositionally biased region" description="Polar residues" evidence="16">
    <location>
        <begin position="476"/>
        <end position="486"/>
    </location>
</feature>
<comment type="subunit">
    <text evidence="13">Interacts with CD72/LYB-2. Interacts with PTPN6/SHP-1. Interacts with CBL. Interacts with CD5L.</text>
</comment>
<dbReference type="AlphaFoldDB" id="A0A3Q0CLE5"/>
<keyword evidence="3" id="KW-0597">Phosphoprotein</keyword>
<keyword evidence="8 17" id="KW-0472">Membrane</keyword>
<evidence type="ECO:0000256" key="2">
    <source>
        <dbReference type="ARBA" id="ARBA00022475"/>
    </source>
</evidence>
<evidence type="ECO:0000256" key="6">
    <source>
        <dbReference type="ARBA" id="ARBA00022737"/>
    </source>
</evidence>
<dbReference type="PRINTS" id="PR01409">
    <property type="entry name" value="TCELLCD5"/>
</dbReference>
<feature type="chain" id="PRO_5018334278" description="T-cell surface glycoprotein CD5" evidence="18">
    <location>
        <begin position="19"/>
        <end position="497"/>
    </location>
</feature>
<dbReference type="OrthoDB" id="544868at2759"/>
<dbReference type="GO" id="GO:0031295">
    <property type="term" value="P:T cell costimulation"/>
    <property type="evidence" value="ECO:0007669"/>
    <property type="project" value="TreeGrafter"/>
</dbReference>
<feature type="disulfide bond" evidence="15">
    <location>
        <begin position="111"/>
        <end position="121"/>
    </location>
</feature>
<name>A0A3Q0CLE5_MESAU</name>
<dbReference type="FunFam" id="3.10.250.10:FF:000030">
    <property type="entry name" value="T-cell surface glycoprotein CD5"/>
    <property type="match status" value="1"/>
</dbReference>
<evidence type="ECO:0000256" key="13">
    <source>
        <dbReference type="ARBA" id="ARBA00063897"/>
    </source>
</evidence>
<keyword evidence="9 15" id="KW-1015">Disulfide bond</keyword>
<evidence type="ECO:0000313" key="20">
    <source>
        <dbReference type="Proteomes" id="UP000886700"/>
    </source>
</evidence>
<comment type="caution">
    <text evidence="15">Lacks conserved residue(s) required for the propagation of feature annotation.</text>
</comment>
<evidence type="ECO:0000256" key="3">
    <source>
        <dbReference type="ARBA" id="ARBA00022553"/>
    </source>
</evidence>
<evidence type="ECO:0000256" key="18">
    <source>
        <dbReference type="SAM" id="SignalP"/>
    </source>
</evidence>
<evidence type="ECO:0000256" key="10">
    <source>
        <dbReference type="ARBA" id="ARBA00023170"/>
    </source>
</evidence>
<keyword evidence="6" id="KW-0677">Repeat</keyword>
<feature type="domain" description="SRCR" evidence="19">
    <location>
        <begin position="280"/>
        <end position="370"/>
    </location>
</feature>
<feature type="transmembrane region" description="Helical" evidence="17">
    <location>
        <begin position="382"/>
        <end position="404"/>
    </location>
</feature>
<protein>
    <recommendedName>
        <fullName evidence="14">T-cell surface glycoprotein CD5</fullName>
    </recommendedName>
</protein>
<dbReference type="SUPFAM" id="SSF56487">
    <property type="entry name" value="SRCR-like"/>
    <property type="match status" value="2"/>
</dbReference>
<evidence type="ECO:0000256" key="8">
    <source>
        <dbReference type="ARBA" id="ARBA00023136"/>
    </source>
</evidence>
<dbReference type="FunFam" id="3.10.250.10:FF:000028">
    <property type="entry name" value="T-cell surface glycoprotein CD5"/>
    <property type="match status" value="1"/>
</dbReference>
<evidence type="ECO:0000256" key="14">
    <source>
        <dbReference type="ARBA" id="ARBA00068568"/>
    </source>
</evidence>
<proteinExistence type="predicted"/>
<feature type="signal peptide" evidence="18">
    <location>
        <begin position="1"/>
        <end position="18"/>
    </location>
</feature>
<dbReference type="RefSeq" id="XP_021081526.1">
    <property type="nucleotide sequence ID" value="XM_021225867.2"/>
</dbReference>
<dbReference type="PANTHER" id="PTHR47309">
    <property type="entry name" value="T-CELL SURFACE GLYCOPROTEIN CD5"/>
    <property type="match status" value="1"/>
</dbReference>
<keyword evidence="7 17" id="KW-1133">Transmembrane helix</keyword>
<evidence type="ECO:0000256" key="11">
    <source>
        <dbReference type="ARBA" id="ARBA00023180"/>
    </source>
</evidence>
<evidence type="ECO:0000256" key="17">
    <source>
        <dbReference type="SAM" id="Phobius"/>
    </source>
</evidence>
<dbReference type="Proteomes" id="UP000886700">
    <property type="component" value="Unplaced"/>
</dbReference>
<feature type="domain" description="SRCR" evidence="19">
    <location>
        <begin position="39"/>
        <end position="137"/>
    </location>
</feature>
<dbReference type="CTD" id="921"/>
<dbReference type="Gene3D" id="3.10.250.10">
    <property type="entry name" value="SRCR-like domain"/>
    <property type="match status" value="2"/>
</dbReference>
<keyword evidence="4 17" id="KW-0812">Transmembrane</keyword>
<keyword evidence="5 18" id="KW-0732">Signal</keyword>
<evidence type="ECO:0000259" key="19">
    <source>
        <dbReference type="PROSITE" id="PS50287"/>
    </source>
</evidence>
<keyword evidence="2" id="KW-1003">Cell membrane</keyword>
<sequence>MDSHQVLLATAYLLGTLGESLPVAFCHGQSRWDDSGPQVSLSGTNSKCQGKLEVQMGSQRSTVCSSSWSRSQDHWRNPHEADRVCQKLGCGYLLTHGHFPRLDRSQNQILCHGPLLSFSNCSTNSPVGCPPLSLICQEPHMTTPPPTTTPPTTMPEPTAPPRLRLVPGPKGLTCSGVVEFYNGSRGGTVLYEAKDRPLGLGSLICNTLQCGSFLTYLPGPEAAETPAPEELKNPKPLPIRWEVQNGSCDSMQRCFQKTRPQEGAQALSVICSDFQPKVQSRLVGGSSLCEGIAEVRQGSQWATLCDSTVARGRARWDQLCQEQHCGDLISFHALDADRTSTGLICTQEKLSLCYQLQKKTNCKRVFVTCQNPNPAGLAPGTVASIILTLVLLVVLLVMCGPLIYKKLVKKFRQKKQRQWIGPTGVNQSMSFHRSHTATVRSQVENPVASHVDNEYSQPPRNSHLSAYPALERALHRSSTQPDNSSDSDYDLQVAQRL</sequence>
<dbReference type="KEGG" id="maua:101828053"/>
<accession>A0A3Q0CLE5</accession>